<dbReference type="AlphaFoldDB" id="A0A9W7CM44"/>
<organism evidence="2 3">
    <name type="scientific">Triparma laevis f. longispina</name>
    <dbReference type="NCBI Taxonomy" id="1714387"/>
    <lineage>
        <taxon>Eukaryota</taxon>
        <taxon>Sar</taxon>
        <taxon>Stramenopiles</taxon>
        <taxon>Ochrophyta</taxon>
        <taxon>Bolidophyceae</taxon>
        <taxon>Parmales</taxon>
        <taxon>Triparmaceae</taxon>
        <taxon>Triparma</taxon>
    </lineage>
</organism>
<sequence>MLSAESPASLFATISPDGELVRAERTGAAALFHALAVSVNVKRLSSGMGDNKLTRTDQRRMSGNKLETNYISLAPKTSEFKEIWTRYFIGNMQDAQKCMVMGGTFRTLPLHIDPEAENFEAGGGYDAWNAAGIFDPMTGKPEEEDIKELLEEEGVTSTLKDEEVEKLKKQVKDIERVKDDNKKELESLKAEMKAESLKEIERLKAELIEQAKQQAPPTPIALESPKR</sequence>
<gene>
    <name evidence="2" type="ORF">TrLO_g10197</name>
</gene>
<reference evidence="3" key="1">
    <citation type="journal article" date="2023" name="Commun. Biol.">
        <title>Genome analysis of Parmales, the sister group of diatoms, reveals the evolutionary specialization of diatoms from phago-mixotrophs to photoautotrophs.</title>
        <authorList>
            <person name="Ban H."/>
            <person name="Sato S."/>
            <person name="Yoshikawa S."/>
            <person name="Yamada K."/>
            <person name="Nakamura Y."/>
            <person name="Ichinomiya M."/>
            <person name="Sato N."/>
            <person name="Blanc-Mathieu R."/>
            <person name="Endo H."/>
            <person name="Kuwata A."/>
            <person name="Ogata H."/>
        </authorList>
    </citation>
    <scope>NUCLEOTIDE SEQUENCE [LARGE SCALE GENOMIC DNA]</scope>
    <source>
        <strain evidence="3">NIES 3700</strain>
    </source>
</reference>
<dbReference type="Proteomes" id="UP001165122">
    <property type="component" value="Unassembled WGS sequence"/>
</dbReference>
<proteinExistence type="predicted"/>
<name>A0A9W7CM44_9STRA</name>
<evidence type="ECO:0000313" key="3">
    <source>
        <dbReference type="Proteomes" id="UP001165122"/>
    </source>
</evidence>
<feature type="coiled-coil region" evidence="1">
    <location>
        <begin position="160"/>
        <end position="213"/>
    </location>
</feature>
<keyword evidence="3" id="KW-1185">Reference proteome</keyword>
<accession>A0A9W7CM44</accession>
<keyword evidence="1" id="KW-0175">Coiled coil</keyword>
<evidence type="ECO:0000256" key="1">
    <source>
        <dbReference type="SAM" id="Coils"/>
    </source>
</evidence>
<comment type="caution">
    <text evidence="2">The sequence shown here is derived from an EMBL/GenBank/DDBJ whole genome shotgun (WGS) entry which is preliminary data.</text>
</comment>
<protein>
    <submittedName>
        <fullName evidence="2">Uncharacterized protein</fullName>
    </submittedName>
</protein>
<evidence type="ECO:0000313" key="2">
    <source>
        <dbReference type="EMBL" id="GMI08886.1"/>
    </source>
</evidence>
<dbReference type="EMBL" id="BRXW01000130">
    <property type="protein sequence ID" value="GMI08886.1"/>
    <property type="molecule type" value="Genomic_DNA"/>
</dbReference>